<dbReference type="Pfam" id="PF01476">
    <property type="entry name" value="LysM"/>
    <property type="match status" value="2"/>
</dbReference>
<dbReference type="PROSITE" id="PS51257">
    <property type="entry name" value="PROKAR_LIPOPROTEIN"/>
    <property type="match status" value="1"/>
</dbReference>
<dbReference type="GO" id="GO:0004222">
    <property type="term" value="F:metalloendopeptidase activity"/>
    <property type="evidence" value="ECO:0007669"/>
    <property type="project" value="TreeGrafter"/>
</dbReference>
<dbReference type="PANTHER" id="PTHR21666:SF270">
    <property type="entry name" value="MUREIN HYDROLASE ACTIVATOR ENVC"/>
    <property type="match status" value="1"/>
</dbReference>
<dbReference type="Gene3D" id="3.10.350.10">
    <property type="entry name" value="LysM domain"/>
    <property type="match status" value="2"/>
</dbReference>
<dbReference type="InterPro" id="IPR016047">
    <property type="entry name" value="M23ase_b-sheet_dom"/>
</dbReference>
<sequence length="406" mass="42282">MENSQRIPLRIAIAGLAVGFVAACDDGLDLDMRGTFGGGLDTTTAAQAAIADRPSPDKRGIISYPNYQVAVARRGDTLNDVATRIGMPVADLAKYNGLKPEDTLRQSEIIALPYRVAEPSQATGGAGVVTAPSNVDIESLASTAINNAGAQEVKSEPLQPAPKNAPKGETGIEPVRHKVQRGETAFTISRLYDVSVRSLADWNGLDSSFTIRENQILLIPPKVAQTSSASTSAPAAAATTAAAGATTAAVTKPGQGSATPTPPSSTKPLPKADEKAVAPPASPDLGKTQSTTSKMGYPVNGKIIRPYSKGKNNGIDISATAGSAVKAASDGKVAAITTDADNIKIVVLRHSDNMMTVYYNVDDVKVSKGASVKRGQTLASIPSKDNFVHFEVRKGFDSVDPMPYLQ</sequence>
<dbReference type="InterPro" id="IPR011055">
    <property type="entry name" value="Dup_hybrid_motif"/>
</dbReference>
<dbReference type="AlphaFoldDB" id="A0A0P1IRN9"/>
<reference evidence="4" key="1">
    <citation type="submission" date="2015-09" db="EMBL/GenBank/DDBJ databases">
        <authorList>
            <person name="Rodrigo-Torres Lidia"/>
            <person name="Arahal R.David."/>
        </authorList>
    </citation>
    <scope>NUCLEOTIDE SEQUENCE [LARGE SCALE GENOMIC DNA]</scope>
    <source>
        <strain evidence="4">CECT 7735</strain>
    </source>
</reference>
<feature type="domain" description="LysM" evidence="2">
    <location>
        <begin position="175"/>
        <end position="219"/>
    </location>
</feature>
<feature type="domain" description="LysM" evidence="2">
    <location>
        <begin position="68"/>
        <end position="112"/>
    </location>
</feature>
<feature type="region of interest" description="Disordered" evidence="1">
    <location>
        <begin position="247"/>
        <end position="299"/>
    </location>
</feature>
<dbReference type="GeneID" id="83881353"/>
<evidence type="ECO:0000256" key="1">
    <source>
        <dbReference type="SAM" id="MobiDB-lite"/>
    </source>
</evidence>
<dbReference type="PROSITE" id="PS51782">
    <property type="entry name" value="LYSM"/>
    <property type="match status" value="2"/>
</dbReference>
<dbReference type="CDD" id="cd00118">
    <property type="entry name" value="LysM"/>
    <property type="match status" value="2"/>
</dbReference>
<dbReference type="Pfam" id="PF01551">
    <property type="entry name" value="Peptidase_M23"/>
    <property type="match status" value="1"/>
</dbReference>
<gene>
    <name evidence="3" type="primary">nlpD_2</name>
    <name evidence="3" type="ORF">PH7735_02328</name>
</gene>
<dbReference type="InterPro" id="IPR050570">
    <property type="entry name" value="Cell_wall_metabolism_enzyme"/>
</dbReference>
<dbReference type="SUPFAM" id="SSF54106">
    <property type="entry name" value="LysM domain"/>
    <property type="match status" value="1"/>
</dbReference>
<dbReference type="Proteomes" id="UP000051870">
    <property type="component" value="Unassembled WGS sequence"/>
</dbReference>
<feature type="region of interest" description="Disordered" evidence="1">
    <location>
        <begin position="151"/>
        <end position="171"/>
    </location>
</feature>
<evidence type="ECO:0000313" key="3">
    <source>
        <dbReference type="EMBL" id="CUK00396.1"/>
    </source>
</evidence>
<dbReference type="Gene3D" id="2.70.70.10">
    <property type="entry name" value="Glucose Permease (Domain IIA)"/>
    <property type="match status" value="1"/>
</dbReference>
<name>A0A0P1IRN9_9RHOB</name>
<proteinExistence type="predicted"/>
<accession>A0A0P1IRN9</accession>
<dbReference type="STRING" id="1715693.PH7735_02328"/>
<evidence type="ECO:0000313" key="4">
    <source>
        <dbReference type="Proteomes" id="UP000051870"/>
    </source>
</evidence>
<dbReference type="InterPro" id="IPR018392">
    <property type="entry name" value="LysM"/>
</dbReference>
<organism evidence="3 4">
    <name type="scientific">Shimia thalassica</name>
    <dbReference type="NCBI Taxonomy" id="1715693"/>
    <lineage>
        <taxon>Bacteria</taxon>
        <taxon>Pseudomonadati</taxon>
        <taxon>Pseudomonadota</taxon>
        <taxon>Alphaproteobacteria</taxon>
        <taxon>Rhodobacterales</taxon>
        <taxon>Roseobacteraceae</taxon>
    </lineage>
</organism>
<evidence type="ECO:0000259" key="2">
    <source>
        <dbReference type="PROSITE" id="PS51782"/>
    </source>
</evidence>
<dbReference type="InterPro" id="IPR036779">
    <property type="entry name" value="LysM_dom_sf"/>
</dbReference>
<keyword evidence="3" id="KW-0378">Hydrolase</keyword>
<dbReference type="SMART" id="SM00257">
    <property type="entry name" value="LysM"/>
    <property type="match status" value="2"/>
</dbReference>
<dbReference type="RefSeq" id="WP_058311509.1">
    <property type="nucleotide sequence ID" value="NZ_CYTW01000002.1"/>
</dbReference>
<dbReference type="CDD" id="cd12797">
    <property type="entry name" value="M23_peptidase"/>
    <property type="match status" value="1"/>
</dbReference>
<dbReference type="PANTHER" id="PTHR21666">
    <property type="entry name" value="PEPTIDASE-RELATED"/>
    <property type="match status" value="1"/>
</dbReference>
<dbReference type="SUPFAM" id="SSF51261">
    <property type="entry name" value="Duplicated hybrid motif"/>
    <property type="match status" value="1"/>
</dbReference>
<dbReference type="EMBL" id="CYTW01000002">
    <property type="protein sequence ID" value="CUK00396.1"/>
    <property type="molecule type" value="Genomic_DNA"/>
</dbReference>
<keyword evidence="4" id="KW-1185">Reference proteome</keyword>
<protein>
    <submittedName>
        <fullName evidence="3">Murein hydrolase activator NlpD</fullName>
    </submittedName>
</protein>